<dbReference type="EMBL" id="WDER01000067">
    <property type="protein sequence ID" value="KAB6079541.1"/>
    <property type="molecule type" value="Genomic_DNA"/>
</dbReference>
<evidence type="ECO:0000259" key="4">
    <source>
        <dbReference type="Pfam" id="PF04586"/>
    </source>
</evidence>
<reference evidence="5 6" key="1">
    <citation type="journal article" date="2019" name="Nat. Med.">
        <title>A library of human gut bacterial isolates paired with longitudinal multiomics data enables mechanistic microbiome research.</title>
        <authorList>
            <person name="Poyet M."/>
            <person name="Groussin M."/>
            <person name="Gibbons S.M."/>
            <person name="Avila-Pacheco J."/>
            <person name="Jiang X."/>
            <person name="Kearney S.M."/>
            <person name="Perrotta A.R."/>
            <person name="Berdy B."/>
            <person name="Zhao S."/>
            <person name="Lieberman T.D."/>
            <person name="Swanson P.K."/>
            <person name="Smith M."/>
            <person name="Roesemann S."/>
            <person name="Alexander J.E."/>
            <person name="Rich S.A."/>
            <person name="Livny J."/>
            <person name="Vlamakis H."/>
            <person name="Clish C."/>
            <person name="Bullock K."/>
            <person name="Deik A."/>
            <person name="Scott J."/>
            <person name="Pierce K.A."/>
            <person name="Xavier R.J."/>
            <person name="Alm E.J."/>
        </authorList>
    </citation>
    <scope>NUCLEOTIDE SEQUENCE [LARGE SCALE GENOMIC DNA]</scope>
    <source>
        <strain evidence="5 6">BIOML-A73</strain>
    </source>
</reference>
<protein>
    <submittedName>
        <fullName evidence="5">HK97 family phage prohead protease</fullName>
    </submittedName>
</protein>
<dbReference type="Proteomes" id="UP000474077">
    <property type="component" value="Unassembled WGS sequence"/>
</dbReference>
<keyword evidence="3" id="KW-0378">Hydrolase</keyword>
<sequence>MEIRSYTELGAPKVGDGRIIEGYAVVFGQESRVLYDREKQRAFVEVIEKGAITEELLRSCDVKALLDHNKQRLLARSNRGAGTLSLELDDYGLKYRFEAPSTPDGDFAVEMIKRGDIFGSSFAYALNEKDKTKVSYSMKDGLLLRTVHMIDRISDISPVVDPAFYGTDVTVRSMDDTIAELSGENKDYLNEINNLRKSI</sequence>
<dbReference type="Pfam" id="PF04586">
    <property type="entry name" value="Peptidase_S78"/>
    <property type="match status" value="1"/>
</dbReference>
<feature type="domain" description="Prohead serine protease" evidence="4">
    <location>
        <begin position="16"/>
        <end position="175"/>
    </location>
</feature>
<evidence type="ECO:0000256" key="1">
    <source>
        <dbReference type="ARBA" id="ARBA00022612"/>
    </source>
</evidence>
<dbReference type="InterPro" id="IPR006433">
    <property type="entry name" value="Prohead_protease"/>
</dbReference>
<dbReference type="RefSeq" id="WP_008999299.1">
    <property type="nucleotide sequence ID" value="NZ_JAPNNX010000017.1"/>
</dbReference>
<dbReference type="InterPro" id="IPR054613">
    <property type="entry name" value="Peptidase_S78_dom"/>
</dbReference>
<keyword evidence="2 5" id="KW-0645">Protease</keyword>
<dbReference type="GO" id="GO:0008233">
    <property type="term" value="F:peptidase activity"/>
    <property type="evidence" value="ECO:0007669"/>
    <property type="project" value="UniProtKB-KW"/>
</dbReference>
<evidence type="ECO:0000256" key="3">
    <source>
        <dbReference type="ARBA" id="ARBA00022801"/>
    </source>
</evidence>
<dbReference type="AlphaFoldDB" id="A0A1Y4V649"/>
<evidence type="ECO:0000313" key="5">
    <source>
        <dbReference type="EMBL" id="KAB6079541.1"/>
    </source>
</evidence>
<gene>
    <name evidence="5" type="ORF">GA560_19450</name>
</gene>
<accession>A0A1Y4V649</accession>
<evidence type="ECO:0000313" key="6">
    <source>
        <dbReference type="Proteomes" id="UP000474077"/>
    </source>
</evidence>
<evidence type="ECO:0000256" key="2">
    <source>
        <dbReference type="ARBA" id="ARBA00022670"/>
    </source>
</evidence>
<keyword evidence="1" id="KW-1188">Viral release from host cell</keyword>
<name>A0A1Y4V649_9BACE</name>
<comment type="caution">
    <text evidence="5">The sequence shown here is derived from an EMBL/GenBank/DDBJ whole genome shotgun (WGS) entry which is preliminary data.</text>
</comment>
<organism evidence="5 6">
    <name type="scientific">Bacteroides xylanisolvens</name>
    <dbReference type="NCBI Taxonomy" id="371601"/>
    <lineage>
        <taxon>Bacteria</taxon>
        <taxon>Pseudomonadati</taxon>
        <taxon>Bacteroidota</taxon>
        <taxon>Bacteroidia</taxon>
        <taxon>Bacteroidales</taxon>
        <taxon>Bacteroidaceae</taxon>
        <taxon>Bacteroides</taxon>
    </lineage>
</organism>
<dbReference type="NCBIfam" id="TIGR01543">
    <property type="entry name" value="proheadase_HK97"/>
    <property type="match status" value="1"/>
</dbReference>
<dbReference type="GO" id="GO:0006508">
    <property type="term" value="P:proteolysis"/>
    <property type="evidence" value="ECO:0007669"/>
    <property type="project" value="UniProtKB-KW"/>
</dbReference>
<proteinExistence type="predicted"/>